<dbReference type="GO" id="GO:0008270">
    <property type="term" value="F:zinc ion binding"/>
    <property type="evidence" value="ECO:0007669"/>
    <property type="project" value="UniProtKB-KW"/>
</dbReference>
<dbReference type="GO" id="GO:0000978">
    <property type="term" value="F:RNA polymerase II cis-regulatory region sequence-specific DNA binding"/>
    <property type="evidence" value="ECO:0007669"/>
    <property type="project" value="TreeGrafter"/>
</dbReference>
<dbReference type="OrthoDB" id="7295497at2759"/>
<dbReference type="InterPro" id="IPR050752">
    <property type="entry name" value="C2H2-ZF_domain"/>
</dbReference>
<feature type="domain" description="C2H2-type" evidence="13">
    <location>
        <begin position="931"/>
        <end position="953"/>
    </location>
</feature>
<comment type="subcellular location">
    <subcellularLocation>
        <location evidence="1">Nucleus</location>
    </subcellularLocation>
</comment>
<feature type="compositionally biased region" description="Polar residues" evidence="12">
    <location>
        <begin position="871"/>
        <end position="880"/>
    </location>
</feature>
<feature type="domain" description="C2H2-type" evidence="13">
    <location>
        <begin position="1270"/>
        <end position="1297"/>
    </location>
</feature>
<gene>
    <name evidence="14" type="ORF">HOLleu_26112</name>
</gene>
<evidence type="ECO:0000256" key="1">
    <source>
        <dbReference type="ARBA" id="ARBA00004123"/>
    </source>
</evidence>
<feature type="compositionally biased region" description="Acidic residues" evidence="12">
    <location>
        <begin position="744"/>
        <end position="754"/>
    </location>
</feature>
<feature type="region of interest" description="Disordered" evidence="12">
    <location>
        <begin position="731"/>
        <end position="790"/>
    </location>
</feature>
<accession>A0A9Q1BTW0</accession>
<comment type="caution">
    <text evidence="14">The sequence shown here is derived from an EMBL/GenBank/DDBJ whole genome shotgun (WGS) entry which is preliminary data.</text>
</comment>
<keyword evidence="9" id="KW-0804">Transcription</keyword>
<protein>
    <recommendedName>
        <fullName evidence="13">C2H2-type domain-containing protein</fullName>
    </recommendedName>
</protein>
<feature type="domain" description="C2H2-type" evidence="13">
    <location>
        <begin position="1212"/>
        <end position="1239"/>
    </location>
</feature>
<keyword evidence="8" id="KW-0238">DNA-binding</keyword>
<dbReference type="Gene3D" id="2.60.120.340">
    <property type="entry name" value="Nucleoplasmin core domain"/>
    <property type="match status" value="1"/>
</dbReference>
<evidence type="ECO:0000259" key="13">
    <source>
        <dbReference type="PROSITE" id="PS50157"/>
    </source>
</evidence>
<feature type="compositionally biased region" description="Basic and acidic residues" evidence="12">
    <location>
        <begin position="731"/>
        <end position="743"/>
    </location>
</feature>
<comment type="similarity">
    <text evidence="2">Belongs to the histone deacetylase HD2 family.</text>
</comment>
<evidence type="ECO:0000313" key="14">
    <source>
        <dbReference type="EMBL" id="KAJ8032559.1"/>
    </source>
</evidence>
<dbReference type="Gene3D" id="3.30.160.60">
    <property type="entry name" value="Classic Zinc Finger"/>
    <property type="match status" value="3"/>
</dbReference>
<reference evidence="14" key="1">
    <citation type="submission" date="2021-10" db="EMBL/GenBank/DDBJ databases">
        <title>Tropical sea cucumber genome reveals ecological adaptation and Cuvierian tubules defense mechanism.</title>
        <authorList>
            <person name="Chen T."/>
        </authorList>
    </citation>
    <scope>NUCLEOTIDE SEQUENCE</scope>
    <source>
        <strain evidence="14">Nanhai2018</strain>
        <tissue evidence="14">Muscle</tissue>
    </source>
</reference>
<evidence type="ECO:0000256" key="10">
    <source>
        <dbReference type="ARBA" id="ARBA00023242"/>
    </source>
</evidence>
<feature type="domain" description="C2H2-type" evidence="13">
    <location>
        <begin position="1184"/>
        <end position="1211"/>
    </location>
</feature>
<feature type="region of interest" description="Disordered" evidence="12">
    <location>
        <begin position="802"/>
        <end position="901"/>
    </location>
</feature>
<keyword evidence="10" id="KW-0539">Nucleus</keyword>
<keyword evidence="6" id="KW-0862">Zinc</keyword>
<keyword evidence="15" id="KW-1185">Reference proteome</keyword>
<evidence type="ECO:0000256" key="2">
    <source>
        <dbReference type="ARBA" id="ARBA00006673"/>
    </source>
</evidence>
<feature type="compositionally biased region" description="Basic residues" evidence="12">
    <location>
        <begin position="844"/>
        <end position="866"/>
    </location>
</feature>
<dbReference type="PROSITE" id="PS00028">
    <property type="entry name" value="ZINC_FINGER_C2H2_1"/>
    <property type="match status" value="6"/>
</dbReference>
<feature type="domain" description="C2H2-type" evidence="13">
    <location>
        <begin position="1072"/>
        <end position="1099"/>
    </location>
</feature>
<dbReference type="SUPFAM" id="SSF57667">
    <property type="entry name" value="beta-beta-alpha zinc fingers"/>
    <property type="match status" value="4"/>
</dbReference>
<feature type="region of interest" description="Disordered" evidence="12">
    <location>
        <begin position="687"/>
        <end position="708"/>
    </location>
</feature>
<feature type="compositionally biased region" description="Polar residues" evidence="12">
    <location>
        <begin position="1300"/>
        <end position="1313"/>
    </location>
</feature>
<keyword evidence="5 11" id="KW-0863">Zinc-finger</keyword>
<dbReference type="EMBL" id="JAIZAY010000012">
    <property type="protein sequence ID" value="KAJ8032559.1"/>
    <property type="molecule type" value="Genomic_DNA"/>
</dbReference>
<sequence length="1328" mass="150449">MIWGTTITPGNEYALVFKEELHLSLATLESREEYGSTSGSPCHLILTTKRTNYLLCTLLNRVVYQQALDLTLMPNEKVTFKCQGETNIHLTGYTRKDSTNHDQQGSLDDRAQRSADLSLGEHTAENTSTSDLPAGESTCASNVSVEHDTTSVEDIDDCNQGKEIVTLDSFRGNGFVRKNRNEEDNVCPVTEQSGNESEEGKNLSNDCTGTEAFLKGSEVQEENILVRAFRDCIMGKEEVTKSCGSDMNLIISRNLDPTVGLREATLGVVSHTDVEHQTEGNFGAFLTGKSIKTEKGERVDGKTFQEKDDGVEDRHINGGDMSMEINLKSRVKSVEEQRGHNDITKSISEKETDRRVCSAMITETKCEENGTSRIVSMLDNNGVIESVRSNISGGSSTYTDVKMISANMIKLSENCKQESKCNIIPVTDDRKTCEKSIISVNHHKGHDGRTVADKLDSLVARESKKGKHSNIIKKEQENILNNMMGDLGNVQKDYESNLAIDDCLDIVRSMPKLDPGDSKFQIKKETTVESCDELPELQLADLLPDIDDIIIKEEIDLDNTEGLEDMEIMLLNSFYGNSISGAQDLTLKNEDLSFEGLLDKGGHCLDGRFSALSNPHRNRGTWDVIKHGKMPDITDLSQLRLDALEKMLHMSSSEPIDFKLDVPNLHPEVQRFAQPLNEKEIYEANNTGASRSQQESERGPSGVFAQNNNIQDVFTEKVRNLKVTLSRQEVRKAMSDQVVKKEEDDGQEITEDETDASRSEVSEDETDWESIVESRSERDTKKRKSKTKAKEVTAKLLKEIGNVFESDEENQTELPQDKEEGYQEEKKDNRENDTHSAQANVRKSLGKHFRGKRALKTKFNKKRKQHRIENLPTSESNFKLSSEKYNKRKENSSLQDDMQSPQKKFCLPVKLSLMQNVKTPRHRRRVNHTRLKCRYCSKSYLYTGSLRRHENAHRECHRSSIQGRPCGDSRRKLKLHKLLPNVKTNKKPVKGQLSKKELGTSKGCYMQEAKCASGRTDFLKSNNLLPTKDTQKQLDVHYKESETVQSSSNVKSVKASGNLTRQENAHAPPRPFKCKFCPKKFIHEGSLRSHEMSHDDKTFKCSKCEEGFVKPDQTEQHESLKHGVKEPVSCSICNTRFTSSSDYDIHFQKSHLNPKLSEEKCEKTTTNSQMVEYDKSTSEKIPPHRCKSCGKRFRLQSVLEQHECVRKGKKQFSCRHCKKSFRMLDNCRRHERKHKKDNFVGSQAGDLALKRAGNRNTNSELTTKATLRPFKCQYCTKTFSLMALRNSHEKEHTGEKKTFNHLNSKNANQFSKKNISHHDSKVATYNES</sequence>
<dbReference type="GO" id="GO:0000981">
    <property type="term" value="F:DNA-binding transcription factor activity, RNA polymerase II-specific"/>
    <property type="evidence" value="ECO:0007669"/>
    <property type="project" value="TreeGrafter"/>
</dbReference>
<evidence type="ECO:0000256" key="3">
    <source>
        <dbReference type="ARBA" id="ARBA00022723"/>
    </source>
</evidence>
<keyword evidence="7" id="KW-0805">Transcription regulation</keyword>
<feature type="region of interest" description="Disordered" evidence="12">
    <location>
        <begin position="186"/>
        <end position="205"/>
    </location>
</feature>
<organism evidence="14 15">
    <name type="scientific">Holothuria leucospilota</name>
    <name type="common">Black long sea cucumber</name>
    <name type="synonym">Mertensiothuria leucospilota</name>
    <dbReference type="NCBI Taxonomy" id="206669"/>
    <lineage>
        <taxon>Eukaryota</taxon>
        <taxon>Metazoa</taxon>
        <taxon>Echinodermata</taxon>
        <taxon>Eleutherozoa</taxon>
        <taxon>Echinozoa</taxon>
        <taxon>Holothuroidea</taxon>
        <taxon>Aspidochirotacea</taxon>
        <taxon>Aspidochirotida</taxon>
        <taxon>Holothuriidae</taxon>
        <taxon>Holothuria</taxon>
    </lineage>
</organism>
<name>A0A9Q1BTW0_HOLLE</name>
<dbReference type="InterPro" id="IPR013087">
    <property type="entry name" value="Znf_C2H2_type"/>
</dbReference>
<feature type="domain" description="C2H2-type" evidence="13">
    <location>
        <begin position="1128"/>
        <end position="1156"/>
    </location>
</feature>
<evidence type="ECO:0000256" key="8">
    <source>
        <dbReference type="ARBA" id="ARBA00023125"/>
    </source>
</evidence>
<keyword evidence="3" id="KW-0479">Metal-binding</keyword>
<evidence type="ECO:0000256" key="12">
    <source>
        <dbReference type="SAM" id="MobiDB-lite"/>
    </source>
</evidence>
<evidence type="ECO:0000256" key="5">
    <source>
        <dbReference type="ARBA" id="ARBA00022771"/>
    </source>
</evidence>
<dbReference type="PANTHER" id="PTHR24384:SF189">
    <property type="entry name" value="C2H2-TYPE DOMAIN-CONTAINING PROTEIN-RELATED"/>
    <property type="match status" value="1"/>
</dbReference>
<proteinExistence type="inferred from homology"/>
<dbReference type="GO" id="GO:0005634">
    <property type="term" value="C:nucleus"/>
    <property type="evidence" value="ECO:0007669"/>
    <property type="project" value="UniProtKB-SubCell"/>
</dbReference>
<evidence type="ECO:0000256" key="4">
    <source>
        <dbReference type="ARBA" id="ARBA00022737"/>
    </source>
</evidence>
<feature type="domain" description="C2H2-type" evidence="13">
    <location>
        <begin position="1099"/>
        <end position="1127"/>
    </location>
</feature>
<evidence type="ECO:0000256" key="9">
    <source>
        <dbReference type="ARBA" id="ARBA00023163"/>
    </source>
</evidence>
<dbReference type="InterPro" id="IPR041232">
    <property type="entry name" value="NPL"/>
</dbReference>
<dbReference type="Proteomes" id="UP001152320">
    <property type="component" value="Chromosome 12"/>
</dbReference>
<feature type="compositionally biased region" description="Basic and acidic residues" evidence="12">
    <location>
        <begin position="881"/>
        <end position="891"/>
    </location>
</feature>
<feature type="compositionally biased region" description="Basic and acidic residues" evidence="12">
    <location>
        <begin position="815"/>
        <end position="834"/>
    </location>
</feature>
<evidence type="ECO:0000313" key="15">
    <source>
        <dbReference type="Proteomes" id="UP001152320"/>
    </source>
</evidence>
<feature type="compositionally biased region" description="Polar residues" evidence="12">
    <location>
        <begin position="1043"/>
        <end position="1062"/>
    </location>
</feature>
<dbReference type="PROSITE" id="PS50157">
    <property type="entry name" value="ZINC_FINGER_C2H2_2"/>
    <property type="match status" value="7"/>
</dbReference>
<feature type="compositionally biased region" description="Polar residues" evidence="12">
    <location>
        <begin position="892"/>
        <end position="901"/>
    </location>
</feature>
<evidence type="ECO:0000256" key="7">
    <source>
        <dbReference type="ARBA" id="ARBA00023015"/>
    </source>
</evidence>
<dbReference type="Pfam" id="PF17800">
    <property type="entry name" value="NPL"/>
    <property type="match status" value="1"/>
</dbReference>
<feature type="region of interest" description="Disordered" evidence="12">
    <location>
        <begin position="1288"/>
        <end position="1328"/>
    </location>
</feature>
<dbReference type="InterPro" id="IPR036236">
    <property type="entry name" value="Znf_C2H2_sf"/>
</dbReference>
<keyword evidence="4" id="KW-0677">Repeat</keyword>
<evidence type="ECO:0000256" key="6">
    <source>
        <dbReference type="ARBA" id="ARBA00022833"/>
    </source>
</evidence>
<evidence type="ECO:0000256" key="11">
    <source>
        <dbReference type="PROSITE-ProRule" id="PRU00042"/>
    </source>
</evidence>
<feature type="compositionally biased region" description="Basic and acidic residues" evidence="12">
    <location>
        <begin position="1288"/>
        <end position="1298"/>
    </location>
</feature>
<dbReference type="PANTHER" id="PTHR24384">
    <property type="entry name" value="FINGER PUTATIVE TRANSCRIPTION FACTOR FAMILY-RELATED"/>
    <property type="match status" value="1"/>
</dbReference>
<dbReference type="SMART" id="SM00355">
    <property type="entry name" value="ZnF_C2H2"/>
    <property type="match status" value="7"/>
</dbReference>
<feature type="region of interest" description="Disordered" evidence="12">
    <location>
        <begin position="1040"/>
        <end position="1066"/>
    </location>
</feature>